<comment type="cofactor">
    <cofactor evidence="9">
        <name>Zn(2+)</name>
        <dbReference type="ChEBI" id="CHEBI:29105"/>
    </cofactor>
    <text evidence="9">Binds 2 Zn(2+) ions per subunit.</text>
</comment>
<feature type="binding site" evidence="9">
    <location>
        <position position="191"/>
    </location>
    <ligand>
        <name>Ca(2+)</name>
        <dbReference type="ChEBI" id="CHEBI:29108"/>
        <label>3</label>
    </ligand>
</feature>
<feature type="binding site" evidence="9">
    <location>
        <position position="216"/>
    </location>
    <ligand>
        <name>Ca(2+)</name>
        <dbReference type="ChEBI" id="CHEBI:29108"/>
        <label>3</label>
    </ligand>
</feature>
<feature type="binding site" description="in inhibited form" evidence="9">
    <location>
        <position position="101"/>
    </location>
    <ligand>
        <name>Zn(2+)</name>
        <dbReference type="ChEBI" id="CHEBI:29105"/>
        <label>2</label>
        <note>catalytic</note>
    </ligand>
</feature>
<organism evidence="12 13">
    <name type="scientific">Aphis gossypii</name>
    <name type="common">Cotton aphid</name>
    <dbReference type="NCBI Taxonomy" id="80765"/>
    <lineage>
        <taxon>Eukaryota</taxon>
        <taxon>Metazoa</taxon>
        <taxon>Ecdysozoa</taxon>
        <taxon>Arthropoda</taxon>
        <taxon>Hexapoda</taxon>
        <taxon>Insecta</taxon>
        <taxon>Pterygota</taxon>
        <taxon>Neoptera</taxon>
        <taxon>Paraneoptera</taxon>
        <taxon>Hemiptera</taxon>
        <taxon>Sternorrhyncha</taxon>
        <taxon>Aphidomorpha</taxon>
        <taxon>Aphidoidea</taxon>
        <taxon>Aphididae</taxon>
        <taxon>Aphidini</taxon>
        <taxon>Aphis</taxon>
        <taxon>Aphis</taxon>
    </lineage>
</organism>
<dbReference type="GO" id="GO:0006508">
    <property type="term" value="P:proteolysis"/>
    <property type="evidence" value="ECO:0007669"/>
    <property type="project" value="UniProtKB-KW"/>
</dbReference>
<feature type="binding site" evidence="8">
    <location>
        <position position="242"/>
    </location>
    <ligand>
        <name>Zn(2+)</name>
        <dbReference type="ChEBI" id="CHEBI:29105"/>
        <label>2</label>
        <note>catalytic</note>
    </ligand>
</feature>
<feature type="binding site" evidence="9">
    <location>
        <position position="184"/>
    </location>
    <ligand>
        <name>Zn(2+)</name>
        <dbReference type="ChEBI" id="CHEBI:29105"/>
        <label>1</label>
    </ligand>
</feature>
<keyword evidence="13" id="KW-1185">Reference proteome</keyword>
<evidence type="ECO:0000313" key="13">
    <source>
        <dbReference type="Proteomes" id="UP001154329"/>
    </source>
</evidence>
<evidence type="ECO:0000259" key="11">
    <source>
        <dbReference type="SMART" id="SM00235"/>
    </source>
</evidence>
<accession>A0A9P0NP51</accession>
<dbReference type="InterPro" id="IPR002477">
    <property type="entry name" value="Peptidoglycan-bd-like"/>
</dbReference>
<dbReference type="PANTHER" id="PTHR10201">
    <property type="entry name" value="MATRIX METALLOPROTEINASE"/>
    <property type="match status" value="1"/>
</dbReference>
<evidence type="ECO:0000256" key="4">
    <source>
        <dbReference type="ARBA" id="ARBA00022801"/>
    </source>
</evidence>
<dbReference type="GO" id="GO:0030574">
    <property type="term" value="P:collagen catabolic process"/>
    <property type="evidence" value="ECO:0007669"/>
    <property type="project" value="TreeGrafter"/>
</dbReference>
<dbReference type="InterPro" id="IPR033739">
    <property type="entry name" value="M10A_MMP"/>
</dbReference>
<dbReference type="PANTHER" id="PTHR10201:SF169">
    <property type="entry name" value="MATRIX METALLOPROTEINASE-16-LIKE PROTEIN"/>
    <property type="match status" value="1"/>
</dbReference>
<comment type="cofactor">
    <cofactor evidence="9">
        <name>Ca(2+)</name>
        <dbReference type="ChEBI" id="CHEBI:29108"/>
    </cofactor>
    <text evidence="9">Can bind about 5 Ca(2+) ions per subunit.</text>
</comment>
<reference evidence="12" key="2">
    <citation type="submission" date="2022-10" db="EMBL/GenBank/DDBJ databases">
        <authorList>
            <consortium name="ENA_rothamsted_submissions"/>
            <consortium name="culmorum"/>
            <person name="King R."/>
        </authorList>
    </citation>
    <scope>NUCLEOTIDE SEQUENCE</scope>
</reference>
<feature type="binding site" evidence="9">
    <location>
        <position position="214"/>
    </location>
    <ligand>
        <name>Zn(2+)</name>
        <dbReference type="ChEBI" id="CHEBI:29105"/>
        <label>1</label>
    </ligand>
</feature>
<feature type="binding site" evidence="9">
    <location>
        <position position="174"/>
    </location>
    <ligand>
        <name>Ca(2+)</name>
        <dbReference type="ChEBI" id="CHEBI:29108"/>
        <label>2</label>
    </ligand>
</feature>
<evidence type="ECO:0000256" key="5">
    <source>
        <dbReference type="ARBA" id="ARBA00022833"/>
    </source>
</evidence>
<feature type="binding site" evidence="9">
    <location>
        <position position="219"/>
    </location>
    <ligand>
        <name>Ca(2+)</name>
        <dbReference type="ChEBI" id="CHEBI:29108"/>
        <label>3</label>
    </ligand>
</feature>
<dbReference type="GO" id="GO:0004222">
    <property type="term" value="F:metalloendopeptidase activity"/>
    <property type="evidence" value="ECO:0007669"/>
    <property type="project" value="InterPro"/>
</dbReference>
<feature type="binding site" evidence="9">
    <location>
        <position position="256"/>
    </location>
    <ligand>
        <name>Zn(2+)</name>
        <dbReference type="ChEBI" id="CHEBI:29105"/>
        <label>2</label>
        <note>catalytic</note>
    </ligand>
</feature>
<comment type="similarity">
    <text evidence="1">Belongs to the peptidase M10A family.</text>
</comment>
<dbReference type="Proteomes" id="UP001154329">
    <property type="component" value="Chromosome 4"/>
</dbReference>
<reference evidence="12" key="1">
    <citation type="submission" date="2022-02" db="EMBL/GenBank/DDBJ databases">
        <authorList>
            <person name="King R."/>
        </authorList>
    </citation>
    <scope>NUCLEOTIDE SEQUENCE</scope>
</reference>
<evidence type="ECO:0000256" key="9">
    <source>
        <dbReference type="PIRSR" id="PIRSR621190-2"/>
    </source>
</evidence>
<dbReference type="InterPro" id="IPR006026">
    <property type="entry name" value="Peptidase_Metallo"/>
</dbReference>
<feature type="binding site" evidence="9">
    <location>
        <position position="199"/>
    </location>
    <ligand>
        <name>Zn(2+)</name>
        <dbReference type="ChEBI" id="CHEBI:29105"/>
        <label>1</label>
    </ligand>
</feature>
<feature type="binding site" evidence="8">
    <location>
        <position position="248"/>
    </location>
    <ligand>
        <name>Zn(2+)</name>
        <dbReference type="ChEBI" id="CHEBI:29105"/>
        <label>2</label>
        <note>catalytic</note>
    </ligand>
</feature>
<protein>
    <recommendedName>
        <fullName evidence="11">Peptidase metallopeptidase domain-containing protein</fullName>
    </recommendedName>
</protein>
<evidence type="ECO:0000256" key="3">
    <source>
        <dbReference type="ARBA" id="ARBA00022723"/>
    </source>
</evidence>
<dbReference type="CDD" id="cd04278">
    <property type="entry name" value="ZnMc_MMP"/>
    <property type="match status" value="1"/>
</dbReference>
<dbReference type="AlphaFoldDB" id="A0A9P0NP51"/>
<name>A0A9P0NP51_APHGO</name>
<dbReference type="PIRSF" id="PIRSF001191">
    <property type="entry name" value="Peptidase_M10A_matrix"/>
    <property type="match status" value="1"/>
</dbReference>
<feature type="transmembrane region" description="Helical" evidence="10">
    <location>
        <begin position="7"/>
        <end position="26"/>
    </location>
</feature>
<feature type="binding site" evidence="9">
    <location>
        <position position="192"/>
    </location>
    <ligand>
        <name>Ca(2+)</name>
        <dbReference type="ChEBI" id="CHEBI:29108"/>
        <label>3</label>
    </ligand>
</feature>
<feature type="binding site" evidence="8">
    <location>
        <position position="238"/>
    </location>
    <ligand>
        <name>Zn(2+)</name>
        <dbReference type="ChEBI" id="CHEBI:29105"/>
        <label>2</label>
        <note>catalytic</note>
    </ligand>
</feature>
<keyword evidence="10" id="KW-0472">Membrane</keyword>
<feature type="binding site" evidence="9">
    <location>
        <position position="212"/>
    </location>
    <ligand>
        <name>Ca(2+)</name>
        <dbReference type="ChEBI" id="CHEBI:29108"/>
        <label>2</label>
    </ligand>
</feature>
<dbReference type="InterPro" id="IPR036365">
    <property type="entry name" value="PGBD-like_sf"/>
</dbReference>
<keyword evidence="6" id="KW-0482">Metalloprotease</keyword>
<keyword evidence="9" id="KW-0106">Calcium</keyword>
<dbReference type="Pfam" id="PF01471">
    <property type="entry name" value="PG_binding_1"/>
    <property type="match status" value="1"/>
</dbReference>
<dbReference type="GO" id="GO:0008270">
    <property type="term" value="F:zinc ion binding"/>
    <property type="evidence" value="ECO:0007669"/>
    <property type="project" value="InterPro"/>
</dbReference>
<dbReference type="SUPFAM" id="SSF55486">
    <property type="entry name" value="Metalloproteases ('zincins'), catalytic domain"/>
    <property type="match status" value="1"/>
</dbReference>
<keyword evidence="2" id="KW-0645">Protease</keyword>
<feature type="active site" evidence="7">
    <location>
        <position position="239"/>
    </location>
</feature>
<dbReference type="PRINTS" id="PR00138">
    <property type="entry name" value="MATRIXIN"/>
</dbReference>
<dbReference type="GO" id="GO:0005615">
    <property type="term" value="C:extracellular space"/>
    <property type="evidence" value="ECO:0007669"/>
    <property type="project" value="TreeGrafter"/>
</dbReference>
<dbReference type="InterPro" id="IPR001818">
    <property type="entry name" value="Pept_M10_metallopeptidase"/>
</dbReference>
<evidence type="ECO:0000256" key="6">
    <source>
        <dbReference type="ARBA" id="ARBA00023049"/>
    </source>
</evidence>
<keyword evidence="4" id="KW-0378">Hydrolase</keyword>
<evidence type="ECO:0000256" key="1">
    <source>
        <dbReference type="ARBA" id="ARBA00010370"/>
    </source>
</evidence>
<gene>
    <name evidence="12" type="ORF">APHIGO_LOCUS10229</name>
</gene>
<dbReference type="Pfam" id="PF00413">
    <property type="entry name" value="Peptidase_M10"/>
    <property type="match status" value="1"/>
</dbReference>
<evidence type="ECO:0000256" key="7">
    <source>
        <dbReference type="PIRSR" id="PIRSR001191-1"/>
    </source>
</evidence>
<dbReference type="EMBL" id="OU899037">
    <property type="protein sequence ID" value="CAH1736493.1"/>
    <property type="molecule type" value="Genomic_DNA"/>
</dbReference>
<keyword evidence="10" id="KW-1133">Transmembrane helix</keyword>
<feature type="binding site" evidence="9">
    <location>
        <position position="219"/>
    </location>
    <ligand>
        <name>Ca(2+)</name>
        <dbReference type="ChEBI" id="CHEBI:29108"/>
        <label>1</label>
    </ligand>
</feature>
<dbReference type="SUPFAM" id="SSF47090">
    <property type="entry name" value="PGBD-like"/>
    <property type="match status" value="1"/>
</dbReference>
<proteinExistence type="inferred from homology"/>
<feature type="binding site" evidence="9">
    <location>
        <position position="210"/>
    </location>
    <ligand>
        <name>Ca(2+)</name>
        <dbReference type="ChEBI" id="CHEBI:29108"/>
        <label>2</label>
    </ligand>
</feature>
<keyword evidence="3 8" id="KW-0479">Metal-binding</keyword>
<evidence type="ECO:0000256" key="8">
    <source>
        <dbReference type="PIRSR" id="PIRSR001191-2"/>
    </source>
</evidence>
<evidence type="ECO:0000313" key="12">
    <source>
        <dbReference type="EMBL" id="CAH1736493.1"/>
    </source>
</evidence>
<keyword evidence="10" id="KW-0812">Transmembrane</keyword>
<evidence type="ECO:0000256" key="2">
    <source>
        <dbReference type="ARBA" id="ARBA00022670"/>
    </source>
</evidence>
<keyword evidence="5 8" id="KW-0862">Zinc</keyword>
<dbReference type="Gene3D" id="3.40.390.10">
    <property type="entry name" value="Collagenase (Catalytic Domain)"/>
    <property type="match status" value="1"/>
</dbReference>
<evidence type="ECO:0000256" key="10">
    <source>
        <dbReference type="SAM" id="Phobius"/>
    </source>
</evidence>
<feature type="domain" description="Peptidase metallopeptidase" evidence="11">
    <location>
        <begin position="121"/>
        <end position="282"/>
    </location>
</feature>
<dbReference type="InterPro" id="IPR021190">
    <property type="entry name" value="Pept_M10A"/>
</dbReference>
<dbReference type="SMART" id="SM00235">
    <property type="entry name" value="ZnMc"/>
    <property type="match status" value="1"/>
</dbReference>
<sequence>MNYKLLCIYIWTIWWFTVTITCSPLLQNREIIENHNEKIHLNQDMIKFMQKFGYLDQDGPQALTAKDELVTALKLVQKFGGLKQTGIFDNDTLKLVKSKRCGVPDIFLKQKITKNKRFVIPSNGWNKRALTYYISNFTPKLSRDGIENAIQRAFSKWSRYSQIIFTEVYNANADILISFGVSNHGDQFPFDGPGNVLAHAFYPTELGVLGGDIHFDNSEDWTLDNSYNGVDFYSVAIHEMGHSLGLGHSSEPNSIMNPYYTGPQPQDIGYDDILGMHSLYISRTLPEDHVHFVQSTPPPQPSIPNKPHVHWSLFSHESCTDENIVTPESVTYKPEITTKKMIKRMNAKAILTLFHVFVEKFSFSKTAYYGD</sequence>
<feature type="binding site" evidence="9">
    <location>
        <position position="186"/>
    </location>
    <ligand>
        <name>Zn(2+)</name>
        <dbReference type="ChEBI" id="CHEBI:29105"/>
        <label>1</label>
    </ligand>
</feature>
<dbReference type="InterPro" id="IPR024079">
    <property type="entry name" value="MetalloPept_cat_dom_sf"/>
</dbReference>
<dbReference type="GO" id="GO:0030198">
    <property type="term" value="P:extracellular matrix organization"/>
    <property type="evidence" value="ECO:0007669"/>
    <property type="project" value="TreeGrafter"/>
</dbReference>
<dbReference type="GO" id="GO:0031012">
    <property type="term" value="C:extracellular matrix"/>
    <property type="evidence" value="ECO:0007669"/>
    <property type="project" value="InterPro"/>
</dbReference>